<proteinExistence type="predicted"/>
<feature type="compositionally biased region" description="Polar residues" evidence="1">
    <location>
        <begin position="14"/>
        <end position="43"/>
    </location>
</feature>
<organism evidence="2 3">
    <name type="scientific">Pseudomonas amygdali pv. dendropanacis</name>
    <dbReference type="NCBI Taxonomy" id="235272"/>
    <lineage>
        <taxon>Bacteria</taxon>
        <taxon>Pseudomonadati</taxon>
        <taxon>Pseudomonadota</taxon>
        <taxon>Gammaproteobacteria</taxon>
        <taxon>Pseudomonadales</taxon>
        <taxon>Pseudomonadaceae</taxon>
        <taxon>Pseudomonas</taxon>
        <taxon>Pseudomonas amygdali</taxon>
    </lineage>
</organism>
<accession>A0A0P9PA38</accession>
<dbReference type="EMBL" id="LJQG01000228">
    <property type="protein sequence ID" value="KPX16713.1"/>
    <property type="molecule type" value="Genomic_DNA"/>
</dbReference>
<protein>
    <submittedName>
        <fullName evidence="2">Uncharacterized protein</fullName>
    </submittedName>
</protein>
<gene>
    <name evidence="2" type="ORF">ALO71_101783</name>
</gene>
<evidence type="ECO:0000313" key="3">
    <source>
        <dbReference type="Proteomes" id="UP000050346"/>
    </source>
</evidence>
<evidence type="ECO:0000256" key="1">
    <source>
        <dbReference type="SAM" id="MobiDB-lite"/>
    </source>
</evidence>
<sequence length="56" mass="6083">MQHCAQLMPERGNGSAQQSHWPPSHGSSASHGTQTGIGTSLRSSHNKQCCLFFNQM</sequence>
<reference evidence="2 3" key="1">
    <citation type="submission" date="2015-09" db="EMBL/GenBank/DDBJ databases">
        <title>Genome announcement of multiple Pseudomonas syringae strains.</title>
        <authorList>
            <person name="Thakur S."/>
            <person name="Wang P.W."/>
            <person name="Gong Y."/>
            <person name="Weir B.S."/>
            <person name="Guttman D.S."/>
        </authorList>
    </citation>
    <scope>NUCLEOTIDE SEQUENCE [LARGE SCALE GENOMIC DNA]</scope>
    <source>
        <strain evidence="2 3">ICMP9150</strain>
    </source>
</reference>
<dbReference type="Proteomes" id="UP000050346">
    <property type="component" value="Unassembled WGS sequence"/>
</dbReference>
<feature type="region of interest" description="Disordered" evidence="1">
    <location>
        <begin position="1"/>
        <end position="43"/>
    </location>
</feature>
<evidence type="ECO:0000313" key="2">
    <source>
        <dbReference type="EMBL" id="KPX16713.1"/>
    </source>
</evidence>
<name>A0A0P9PA38_PSEA0</name>
<comment type="caution">
    <text evidence="2">The sequence shown here is derived from an EMBL/GenBank/DDBJ whole genome shotgun (WGS) entry which is preliminary data.</text>
</comment>
<dbReference type="AlphaFoldDB" id="A0A0P9PA38"/>